<dbReference type="EMBL" id="LIXZ01000008">
    <property type="protein sequence ID" value="KPL59229.1"/>
    <property type="molecule type" value="Genomic_DNA"/>
</dbReference>
<gene>
    <name evidence="1" type="ORF">AM506_11905</name>
</gene>
<dbReference type="Gene3D" id="3.40.50.720">
    <property type="entry name" value="NAD(P)-binding Rossmann-like Domain"/>
    <property type="match status" value="1"/>
</dbReference>
<dbReference type="OrthoDB" id="128220at2"/>
<dbReference type="AlphaFoldDB" id="A0A0P6WNZ4"/>
<dbReference type="SUPFAM" id="SSF51735">
    <property type="entry name" value="NAD(P)-binding Rossmann-fold domains"/>
    <property type="match status" value="1"/>
</dbReference>
<dbReference type="InterPro" id="IPR036291">
    <property type="entry name" value="NAD(P)-bd_dom_sf"/>
</dbReference>
<dbReference type="Proteomes" id="UP000050398">
    <property type="component" value="Unassembled WGS sequence"/>
</dbReference>
<dbReference type="PATRIC" id="fig|218284.4.peg.4083"/>
<dbReference type="Gene3D" id="3.30.360.10">
    <property type="entry name" value="Dihydrodipicolinate Reductase, domain 2"/>
    <property type="match status" value="1"/>
</dbReference>
<sequence>MEDLKIGMVGLDTSHAVAFTRLLNDPLDPHHVRGGKVVKAFPGGSSHLELSASRIEKFTEAVRGYGVEIVDSLEKAVEGTDAILLESVDGGIHLEQLRKLVVYQEPIFIDKPFSLKTNDAVEMVRLGERHHTPIMSTSALRFAEALRKVAGRRDLGEIIGADCFGPMELQESQPGFFWYGIHSVEMLFTLLGEGAERVAVFSNDTHDSIVASWKGGRFGTVRGNRAGNHQFGALVHFEKGTEYVGIQADSKPFYASLVEEIMDFFQDGVTRVPLRETLEIIRFIEAANESRETARPVSVQSGQ</sequence>
<dbReference type="RefSeq" id="WP_060672720.1">
    <property type="nucleotide sequence ID" value="NZ_LIXZ01000008.1"/>
</dbReference>
<proteinExistence type="predicted"/>
<protein>
    <submittedName>
        <fullName evidence="1">Oxidoreductase</fullName>
    </submittedName>
</protein>
<name>A0A0P6WNZ4_9BACI</name>
<evidence type="ECO:0000313" key="1">
    <source>
        <dbReference type="EMBL" id="KPL59229.1"/>
    </source>
</evidence>
<comment type="caution">
    <text evidence="1">The sequence shown here is derived from an EMBL/GenBank/DDBJ whole genome shotgun (WGS) entry which is preliminary data.</text>
</comment>
<evidence type="ECO:0000313" key="2">
    <source>
        <dbReference type="Proteomes" id="UP000050398"/>
    </source>
</evidence>
<organism evidence="1 2">
    <name type="scientific">Rossellomorea vietnamensis</name>
    <dbReference type="NCBI Taxonomy" id="218284"/>
    <lineage>
        <taxon>Bacteria</taxon>
        <taxon>Bacillati</taxon>
        <taxon>Bacillota</taxon>
        <taxon>Bacilli</taxon>
        <taxon>Bacillales</taxon>
        <taxon>Bacillaceae</taxon>
        <taxon>Rossellomorea</taxon>
    </lineage>
</organism>
<reference evidence="1 2" key="1">
    <citation type="submission" date="2015-08" db="EMBL/GenBank/DDBJ databases">
        <title>Draft Genome Sequence of Bacillus vietnamensis UCD-SED5.</title>
        <authorList>
            <person name="Lee R.D."/>
            <person name="Jospin G."/>
            <person name="Lang J.M."/>
            <person name="Coil D.A."/>
            <person name="Eisen J.A."/>
        </authorList>
    </citation>
    <scope>NUCLEOTIDE SEQUENCE [LARGE SCALE GENOMIC DNA]</scope>
    <source>
        <strain evidence="1 2">UCD-SED5</strain>
    </source>
</reference>
<accession>A0A0P6WNZ4</accession>